<sequence>MPGDPACHSGSGAPSQSGSSWLAPCSPAGGRTDAPSGCHPTAFRP</sequence>
<name>A0ABT5M8M1_9GAMM</name>
<dbReference type="RefSeq" id="WP_273581435.1">
    <property type="nucleotide sequence ID" value="NZ_JAQRFO010000108.1"/>
</dbReference>
<organism evidence="2 3">
    <name type="scientific">Xenorhabdus aichiensis</name>
    <dbReference type="NCBI Taxonomy" id="3025874"/>
    <lineage>
        <taxon>Bacteria</taxon>
        <taxon>Pseudomonadati</taxon>
        <taxon>Pseudomonadota</taxon>
        <taxon>Gammaproteobacteria</taxon>
        <taxon>Enterobacterales</taxon>
        <taxon>Morganellaceae</taxon>
        <taxon>Xenorhabdus</taxon>
    </lineage>
</organism>
<protein>
    <submittedName>
        <fullName evidence="2">Uncharacterized protein</fullName>
    </submittedName>
</protein>
<feature type="compositionally biased region" description="Low complexity" evidence="1">
    <location>
        <begin position="9"/>
        <end position="20"/>
    </location>
</feature>
<evidence type="ECO:0000256" key="1">
    <source>
        <dbReference type="SAM" id="MobiDB-lite"/>
    </source>
</evidence>
<accession>A0ABT5M8M1</accession>
<gene>
    <name evidence="2" type="ORF">PSI22_21065</name>
</gene>
<evidence type="ECO:0000313" key="2">
    <source>
        <dbReference type="EMBL" id="MDC9624048.1"/>
    </source>
</evidence>
<evidence type="ECO:0000313" key="3">
    <source>
        <dbReference type="Proteomes" id="UP001214757"/>
    </source>
</evidence>
<dbReference type="EMBL" id="JAQRFO010000108">
    <property type="protein sequence ID" value="MDC9624048.1"/>
    <property type="molecule type" value="Genomic_DNA"/>
</dbReference>
<keyword evidence="3" id="KW-1185">Reference proteome</keyword>
<feature type="region of interest" description="Disordered" evidence="1">
    <location>
        <begin position="1"/>
        <end position="45"/>
    </location>
</feature>
<comment type="caution">
    <text evidence="2">The sequence shown here is derived from an EMBL/GenBank/DDBJ whole genome shotgun (WGS) entry which is preliminary data.</text>
</comment>
<proteinExistence type="predicted"/>
<reference evidence="2 3" key="1">
    <citation type="submission" date="2023-02" db="EMBL/GenBank/DDBJ databases">
        <title>Entomopathogenic bacteria.</title>
        <authorList>
            <person name="Machado R.A."/>
        </authorList>
    </citation>
    <scope>NUCLEOTIDE SEQUENCE [LARGE SCALE GENOMIC DNA]</scope>
    <source>
        <strain evidence="2 3">XENO-7</strain>
    </source>
</reference>
<dbReference type="Proteomes" id="UP001214757">
    <property type="component" value="Unassembled WGS sequence"/>
</dbReference>